<dbReference type="InterPro" id="IPR032861">
    <property type="entry name" value="TAXi_N"/>
</dbReference>
<sequence length="72" mass="7701">MATARWAPIASFLLVLPALLLLPPAASSAAMVFPLHGNPLLRDDEHGVPAKPYFLDIDTGSDLTWVECDAPC</sequence>
<evidence type="ECO:0000313" key="5">
    <source>
        <dbReference type="Proteomes" id="UP000006591"/>
    </source>
</evidence>
<feature type="chain" id="PRO_5002363544" description="Peptidase A1 domain-containing protein" evidence="2">
    <location>
        <begin position="29"/>
        <end position="72"/>
    </location>
</feature>
<dbReference type="Pfam" id="PF14543">
    <property type="entry name" value="TAXi_N"/>
    <property type="match status" value="1"/>
</dbReference>
<feature type="domain" description="Peptidase A1" evidence="3">
    <location>
        <begin position="40"/>
        <end position="72"/>
    </location>
</feature>
<dbReference type="Proteomes" id="UP000006591">
    <property type="component" value="Chromosome 11"/>
</dbReference>
<dbReference type="PROSITE" id="PS51767">
    <property type="entry name" value="PEPTIDASE_A1"/>
    <property type="match status" value="1"/>
</dbReference>
<reference evidence="4" key="2">
    <citation type="submission" date="2018-04" db="EMBL/GenBank/DDBJ databases">
        <title>OnivRS2 (Oryza nivara Reference Sequence Version 2).</title>
        <authorList>
            <person name="Zhang J."/>
            <person name="Kudrna D."/>
            <person name="Lee S."/>
            <person name="Talag J."/>
            <person name="Rajasekar S."/>
            <person name="Welchert J."/>
            <person name="Hsing Y.-I."/>
            <person name="Wing R.A."/>
        </authorList>
    </citation>
    <scope>NUCLEOTIDE SEQUENCE [LARGE SCALE GENOMIC DNA]</scope>
    <source>
        <strain evidence="4">SL10</strain>
    </source>
</reference>
<evidence type="ECO:0000259" key="3">
    <source>
        <dbReference type="PROSITE" id="PS51767"/>
    </source>
</evidence>
<organism evidence="4">
    <name type="scientific">Oryza nivara</name>
    <name type="common">Indian wild rice</name>
    <name type="synonym">Oryza sativa f. spontanea</name>
    <dbReference type="NCBI Taxonomy" id="4536"/>
    <lineage>
        <taxon>Eukaryota</taxon>
        <taxon>Viridiplantae</taxon>
        <taxon>Streptophyta</taxon>
        <taxon>Embryophyta</taxon>
        <taxon>Tracheophyta</taxon>
        <taxon>Spermatophyta</taxon>
        <taxon>Magnoliopsida</taxon>
        <taxon>Liliopsida</taxon>
        <taxon>Poales</taxon>
        <taxon>Poaceae</taxon>
        <taxon>BOP clade</taxon>
        <taxon>Oryzoideae</taxon>
        <taxon>Oryzeae</taxon>
        <taxon>Oryzinae</taxon>
        <taxon>Oryza</taxon>
    </lineage>
</organism>
<dbReference type="STRING" id="4536.A0A0E0IZ48"/>
<protein>
    <recommendedName>
        <fullName evidence="3">Peptidase A1 domain-containing protein</fullName>
    </recommendedName>
</protein>
<dbReference type="EnsemblPlants" id="ONIVA11G05520.1">
    <property type="protein sequence ID" value="ONIVA11G05520.1"/>
    <property type="gene ID" value="ONIVA11G05520"/>
</dbReference>
<accession>A0A0E0IZ48</accession>
<keyword evidence="2" id="KW-0732">Signal</keyword>
<name>A0A0E0IZ48_ORYNI</name>
<dbReference type="AlphaFoldDB" id="A0A0E0IZ48"/>
<comment type="similarity">
    <text evidence="1">Belongs to the peptidase A1 family.</text>
</comment>
<dbReference type="Gene3D" id="2.40.70.10">
    <property type="entry name" value="Acid Proteases"/>
    <property type="match status" value="1"/>
</dbReference>
<dbReference type="OMA" id="SCHQACM"/>
<evidence type="ECO:0000256" key="2">
    <source>
        <dbReference type="SAM" id="SignalP"/>
    </source>
</evidence>
<evidence type="ECO:0000313" key="4">
    <source>
        <dbReference type="EnsemblPlants" id="ONIVA11G05520.1"/>
    </source>
</evidence>
<dbReference type="Gramene" id="ONIVA11G05520.1">
    <property type="protein sequence ID" value="ONIVA11G05520.1"/>
    <property type="gene ID" value="ONIVA11G05520"/>
</dbReference>
<evidence type="ECO:0000256" key="1">
    <source>
        <dbReference type="ARBA" id="ARBA00007447"/>
    </source>
</evidence>
<dbReference type="eggNOG" id="KOG1339">
    <property type="taxonomic scope" value="Eukaryota"/>
</dbReference>
<dbReference type="InterPro" id="IPR021109">
    <property type="entry name" value="Peptidase_aspartic_dom_sf"/>
</dbReference>
<dbReference type="SUPFAM" id="SSF50630">
    <property type="entry name" value="Acid proteases"/>
    <property type="match status" value="1"/>
</dbReference>
<dbReference type="HOGENOM" id="CLU_181190_0_0_1"/>
<proteinExistence type="inferred from homology"/>
<keyword evidence="5" id="KW-1185">Reference proteome</keyword>
<feature type="signal peptide" evidence="2">
    <location>
        <begin position="1"/>
        <end position="28"/>
    </location>
</feature>
<dbReference type="InterPro" id="IPR033121">
    <property type="entry name" value="PEPTIDASE_A1"/>
</dbReference>
<reference evidence="4" key="1">
    <citation type="submission" date="2015-04" db="UniProtKB">
        <authorList>
            <consortium name="EnsemblPlants"/>
        </authorList>
    </citation>
    <scope>IDENTIFICATION</scope>
    <source>
        <strain evidence="4">SL10</strain>
    </source>
</reference>